<comment type="caution">
    <text evidence="4">The sequence shown here is derived from an EMBL/GenBank/DDBJ whole genome shotgun (WGS) entry which is preliminary data.</text>
</comment>
<reference evidence="4 5" key="2">
    <citation type="submission" date="2007-09" db="EMBL/GenBank/DDBJ databases">
        <title>Draft genome sequence of Clostridium bolteae (ATCC BAA-613).</title>
        <authorList>
            <person name="Sudarsanam P."/>
            <person name="Ley R."/>
            <person name="Guruge J."/>
            <person name="Turnbaugh P.J."/>
            <person name="Mahowald M."/>
            <person name="Liep D."/>
            <person name="Gordon J."/>
        </authorList>
    </citation>
    <scope>NUCLEOTIDE SEQUENCE [LARGE SCALE GENOMIC DNA]</scope>
    <source>
        <strain evidence="5">ATCC BAA-613 / DSM 15670 / CCUG 46953 / JCM 12243 / WAL 16351</strain>
    </source>
</reference>
<sequence>MSDYPAIPFPDELVHLEQVSARLSKALQRAEASVSRADREYTDTKKYMADHRGEIDPHEMFQNELLLKQTDRTGAFAVEMRDRIVKLKDSPYFARIDFKEEEEEEGQTYYIGRFAFQYENEPLIFDWRAPISSMFYDCEVGEAGFLAPAGWTAGELTRKRQFKIRNGIMEYALESSANVQDDVLQRELSHTSDEKMKSIISTIQKEQNQIIRNEKEGTLIIQGVAGSGKTSIALHRIAFLLYRFKDRLSARNVTILSPNKVFGDYISGVIPELGEEPIYEMSFGELADIQLEGVIGFEPDRDPFEMQDRAWEERVRFKSTLDFVYMMDQYIEQMPEFIFVPTDYVYEGFRVTGEWIRDRFLAYGTCPVKKRLAMVADDIHDRFETDNIMEQEVPRPRVILKQLNSMLAMKDTLAVYKDFYKRMGIAEQFVMAARRTLEWADVYPFLYLHAAFRGLKESHITRHLVIDEMQDYTPIQYAALNRMFPCQKTILGDYGQYINPNHLHCLEDLRTIYDKARFVELNKSYRSTYEIMCFAKKINHVSALEPMERHGEPPELVPCLDAADEIRKIREVIRRFRAGGNVSLGIILKTDAAARDMYEVLAGYDGAKGNGSEGCEKEGSKREGSKWEGSEREGSEREGNEREGNEGKRGKIGESGAKERGINLITRDSASFQNGISITSVRMSKGLEFDEVLIPQADSRTYASDFDRSLLYIACTRAMHRLTLTYSGRETRFISGQKLSGRHSGKESPGS</sequence>
<accession>A8RID1</accession>
<dbReference type="InterPro" id="IPR000212">
    <property type="entry name" value="DNA_helicase_UvrD/REP"/>
</dbReference>
<dbReference type="GO" id="GO:0005524">
    <property type="term" value="F:ATP binding"/>
    <property type="evidence" value="ECO:0007669"/>
    <property type="project" value="InterPro"/>
</dbReference>
<dbReference type="EMBL" id="ABCC02000009">
    <property type="protein sequence ID" value="EDP19225.1"/>
    <property type="molecule type" value="Genomic_DNA"/>
</dbReference>
<gene>
    <name evidence="4" type="ORF">CLOBOL_00661</name>
</gene>
<dbReference type="Proteomes" id="UP000005396">
    <property type="component" value="Unassembled WGS sequence"/>
</dbReference>
<keyword evidence="1" id="KW-0175">Coiled coil</keyword>
<dbReference type="PANTHER" id="PTHR11070">
    <property type="entry name" value="UVRD / RECB / PCRA DNA HELICASE FAMILY MEMBER"/>
    <property type="match status" value="1"/>
</dbReference>
<evidence type="ECO:0000256" key="1">
    <source>
        <dbReference type="SAM" id="Coils"/>
    </source>
</evidence>
<dbReference type="Gene3D" id="3.40.50.300">
    <property type="entry name" value="P-loop containing nucleotide triphosphate hydrolases"/>
    <property type="match status" value="3"/>
</dbReference>
<dbReference type="RefSeq" id="WP_002567013.1">
    <property type="nucleotide sequence ID" value="NZ_DS480669.1"/>
</dbReference>
<dbReference type="SUPFAM" id="SSF52540">
    <property type="entry name" value="P-loop containing nucleoside triphosphate hydrolases"/>
    <property type="match status" value="1"/>
</dbReference>
<feature type="region of interest" description="Disordered" evidence="2">
    <location>
        <begin position="609"/>
        <end position="660"/>
    </location>
</feature>
<dbReference type="InterPro" id="IPR027785">
    <property type="entry name" value="UvrD-like_helicase_C"/>
</dbReference>
<dbReference type="GO" id="GO:0043138">
    <property type="term" value="F:3'-5' DNA helicase activity"/>
    <property type="evidence" value="ECO:0007669"/>
    <property type="project" value="TreeGrafter"/>
</dbReference>
<feature type="coiled-coil region" evidence="1">
    <location>
        <begin position="13"/>
        <end position="40"/>
    </location>
</feature>
<feature type="compositionally biased region" description="Basic and acidic residues" evidence="2">
    <location>
        <begin position="614"/>
        <end position="660"/>
    </location>
</feature>
<proteinExistence type="predicted"/>
<dbReference type="PaxDb" id="411902-CLOBOL_00661"/>
<name>A8RID1_ENTBW</name>
<evidence type="ECO:0000313" key="4">
    <source>
        <dbReference type="EMBL" id="EDP19225.1"/>
    </source>
</evidence>
<reference evidence="4 5" key="1">
    <citation type="submission" date="2007-08" db="EMBL/GenBank/DDBJ databases">
        <authorList>
            <person name="Fulton L."/>
            <person name="Clifton S."/>
            <person name="Fulton B."/>
            <person name="Xu J."/>
            <person name="Minx P."/>
            <person name="Pepin K.H."/>
            <person name="Johnson M."/>
            <person name="Thiruvilangam P."/>
            <person name="Bhonagiri V."/>
            <person name="Nash W.E."/>
            <person name="Mardis E.R."/>
            <person name="Wilson R.K."/>
        </authorList>
    </citation>
    <scope>NUCLEOTIDE SEQUENCE [LARGE SCALE GENOMIC DNA]</scope>
    <source>
        <strain evidence="5">ATCC BAA-613 / DSM 15670 / CCUG 46953 / JCM 12243 / WAL 16351</strain>
    </source>
</reference>
<evidence type="ECO:0000313" key="5">
    <source>
        <dbReference type="Proteomes" id="UP000005396"/>
    </source>
</evidence>
<feature type="domain" description="UvrD-like helicase C-terminal" evidence="3">
    <location>
        <begin position="677"/>
        <end position="724"/>
    </location>
</feature>
<organism evidence="4 5">
    <name type="scientific">Enterocloster bolteae (strain ATCC BAA-613 / DSM 15670 / CCUG 46953 / JCM 12243 / WAL 16351)</name>
    <name type="common">Clostridium bolteae</name>
    <dbReference type="NCBI Taxonomy" id="411902"/>
    <lineage>
        <taxon>Bacteria</taxon>
        <taxon>Bacillati</taxon>
        <taxon>Bacillota</taxon>
        <taxon>Clostridia</taxon>
        <taxon>Lachnospirales</taxon>
        <taxon>Lachnospiraceae</taxon>
        <taxon>Enterocloster</taxon>
    </lineage>
</organism>
<dbReference type="PANTHER" id="PTHR11070:SF17">
    <property type="entry name" value="DNA HELICASE IV"/>
    <property type="match status" value="1"/>
</dbReference>
<dbReference type="eggNOG" id="COG3973">
    <property type="taxonomic scope" value="Bacteria"/>
</dbReference>
<evidence type="ECO:0000256" key="2">
    <source>
        <dbReference type="SAM" id="MobiDB-lite"/>
    </source>
</evidence>
<evidence type="ECO:0000259" key="3">
    <source>
        <dbReference type="Pfam" id="PF13538"/>
    </source>
</evidence>
<dbReference type="InterPro" id="IPR027417">
    <property type="entry name" value="P-loop_NTPase"/>
</dbReference>
<protein>
    <recommendedName>
        <fullName evidence="3">UvrD-like helicase C-terminal domain-containing protein</fullName>
    </recommendedName>
</protein>
<dbReference type="AlphaFoldDB" id="A8RID1"/>
<dbReference type="GO" id="GO:0000725">
    <property type="term" value="P:recombinational repair"/>
    <property type="evidence" value="ECO:0007669"/>
    <property type="project" value="TreeGrafter"/>
</dbReference>
<dbReference type="HOGENOM" id="CLU_010312_4_0_9"/>
<dbReference type="GO" id="GO:0005829">
    <property type="term" value="C:cytosol"/>
    <property type="evidence" value="ECO:0007669"/>
    <property type="project" value="TreeGrafter"/>
</dbReference>
<dbReference type="GO" id="GO:0003677">
    <property type="term" value="F:DNA binding"/>
    <property type="evidence" value="ECO:0007669"/>
    <property type="project" value="InterPro"/>
</dbReference>
<dbReference type="Pfam" id="PF13538">
    <property type="entry name" value="UvrD_C_2"/>
    <property type="match status" value="1"/>
</dbReference>